<accession>A0A8S5RM27</accession>
<protein>
    <submittedName>
        <fullName evidence="1">Major capsid protein</fullName>
    </submittedName>
</protein>
<dbReference type="EMBL" id="BK059118">
    <property type="protein sequence ID" value="DAE32170.1"/>
    <property type="molecule type" value="Genomic_DNA"/>
</dbReference>
<organism evidence="1">
    <name type="scientific">virus sp. ctLpa4</name>
    <dbReference type="NCBI Taxonomy" id="2825814"/>
    <lineage>
        <taxon>Viruses</taxon>
    </lineage>
</organism>
<dbReference type="InterPro" id="IPR005564">
    <property type="entry name" value="Major_capsid_GpE"/>
</dbReference>
<dbReference type="Gene3D" id="3.15.30.10">
    <property type="entry name" value="putative capsid protein of prophage domain like"/>
    <property type="match status" value="1"/>
</dbReference>
<sequence>MIGTLMRGLVEKDMQAVVNSYDLKPYYYPTLFPLKETYTLTWKALETQVGLKIAADLVARGASVDKKTREAIARIQGDIPKIAVKRTKNDEELNEYDIMVAMTSQNPDLRRLVEAWAEDTDFCWTAVAARLEWMALQSISLGKITLTNTNNVSAISEYDVDYQLPADQKVGFQTGSANWATSTSAKPITKDFKAVVKAAKKKGHNLKFAFMSLDTFATFTECEEVQKICASFAANALGIQQTPSVEQVNTALRGLSYLRGLQVVVIDQDITIELEDGSRPFSGNPFTENVVMFSESKVLGNTYWKKPADMNVQGSVAIKALNGHTLIKKFANEEPLEEVTMGIANAFPAWLTSSRSWLMSTDNSSWNH</sequence>
<name>A0A8S5RM27_9VIRU</name>
<dbReference type="Pfam" id="PF03864">
    <property type="entry name" value="Phage_cap_E"/>
    <property type="match status" value="1"/>
</dbReference>
<reference evidence="1" key="1">
    <citation type="journal article" date="2021" name="Proc. Natl. Acad. Sci. U.S.A.">
        <title>A Catalog of Tens of Thousands of Viruses from Human Metagenomes Reveals Hidden Associations with Chronic Diseases.</title>
        <authorList>
            <person name="Tisza M.J."/>
            <person name="Buck C.B."/>
        </authorList>
    </citation>
    <scope>NUCLEOTIDE SEQUENCE</scope>
    <source>
        <strain evidence="1">CtLpa4</strain>
    </source>
</reference>
<proteinExistence type="predicted"/>
<evidence type="ECO:0000313" key="1">
    <source>
        <dbReference type="EMBL" id="DAE32170.1"/>
    </source>
</evidence>
<dbReference type="Gene3D" id="3.30.1930.10">
    <property type="entry name" value="capsid protein of prophage domain"/>
    <property type="match status" value="1"/>
</dbReference>